<dbReference type="OrthoDB" id="7786484at2759"/>
<accession>A0A9N9RG35</accession>
<sequence length="147" mass="17020">MWKYTVFIISLTAIAICAETEDENTLKCLVNHLKSRNVQESFFDSISNKFSTPVDCPTLINGRLERAHNKLETKLKSDANFAKYADCIMTNLKRNDANTEIMLRREAIKLNGVGVQIWNYFNQKEYLDKLKKEVENNINTTYRSKCA</sequence>
<gene>
    <name evidence="2" type="ORF">CHIRRI_LOCUS221</name>
</gene>
<keyword evidence="1" id="KW-0732">Signal</keyword>
<dbReference type="EMBL" id="OU895877">
    <property type="protein sequence ID" value="CAG9797221.1"/>
    <property type="molecule type" value="Genomic_DNA"/>
</dbReference>
<evidence type="ECO:0000256" key="1">
    <source>
        <dbReference type="SAM" id="SignalP"/>
    </source>
</evidence>
<dbReference type="Proteomes" id="UP001153620">
    <property type="component" value="Chromosome 1"/>
</dbReference>
<dbReference type="AlphaFoldDB" id="A0A9N9RG35"/>
<feature type="signal peptide" evidence="1">
    <location>
        <begin position="1"/>
        <end position="18"/>
    </location>
</feature>
<reference evidence="2" key="1">
    <citation type="submission" date="2022-01" db="EMBL/GenBank/DDBJ databases">
        <authorList>
            <person name="King R."/>
        </authorList>
    </citation>
    <scope>NUCLEOTIDE SEQUENCE</scope>
</reference>
<proteinExistence type="predicted"/>
<keyword evidence="3" id="KW-1185">Reference proteome</keyword>
<reference evidence="2" key="2">
    <citation type="submission" date="2022-10" db="EMBL/GenBank/DDBJ databases">
        <authorList>
            <consortium name="ENA_rothamsted_submissions"/>
            <consortium name="culmorum"/>
            <person name="King R."/>
        </authorList>
    </citation>
    <scope>NUCLEOTIDE SEQUENCE</scope>
</reference>
<protein>
    <submittedName>
        <fullName evidence="2">Uncharacterized protein</fullName>
    </submittedName>
</protein>
<organism evidence="2 3">
    <name type="scientific">Chironomus riparius</name>
    <dbReference type="NCBI Taxonomy" id="315576"/>
    <lineage>
        <taxon>Eukaryota</taxon>
        <taxon>Metazoa</taxon>
        <taxon>Ecdysozoa</taxon>
        <taxon>Arthropoda</taxon>
        <taxon>Hexapoda</taxon>
        <taxon>Insecta</taxon>
        <taxon>Pterygota</taxon>
        <taxon>Neoptera</taxon>
        <taxon>Endopterygota</taxon>
        <taxon>Diptera</taxon>
        <taxon>Nematocera</taxon>
        <taxon>Chironomoidea</taxon>
        <taxon>Chironomidae</taxon>
        <taxon>Chironominae</taxon>
        <taxon>Chironomus</taxon>
    </lineage>
</organism>
<feature type="chain" id="PRO_5040492071" evidence="1">
    <location>
        <begin position="19"/>
        <end position="147"/>
    </location>
</feature>
<evidence type="ECO:0000313" key="2">
    <source>
        <dbReference type="EMBL" id="CAG9797221.1"/>
    </source>
</evidence>
<name>A0A9N9RG35_9DIPT</name>
<evidence type="ECO:0000313" key="3">
    <source>
        <dbReference type="Proteomes" id="UP001153620"/>
    </source>
</evidence>